<feature type="compositionally biased region" description="Polar residues" evidence="3">
    <location>
        <begin position="535"/>
        <end position="544"/>
    </location>
</feature>
<dbReference type="InterPro" id="IPR019804">
    <property type="entry name" value="Ras_G-nucl-exch_fac_CS"/>
</dbReference>
<sequence>MSQAGSGGLSDTQGQNQAGQTTDNQQTTCQNGRAEPLADSAKQDLSNGFENRTMDYERFTQERTQHAPQGQVQDQQSQQPAPPAPPQQQPAHPIAQYPSGRRQSVGLPEDKHPSIGQLPPPQYGQDKGNVDRTQYVSQTSTQTVPVQAQPQFAPDYDQSQYPQIRGQFEVRSQIYPQTQYSDRAGYVTRDVTYRDPSLYSQSGATNPMFSGQGQYVTVQHSSQIPSQSASPQPPYFSGVVVPQPPGYAQFGTQPQYPYSQYPQTVMNAVPYNPHAAGMYPAQQYGQQSPNPQRFSQEIGQYQTQPIIQPIAQNVAHGIAIQTTERPCRGPKPMVPPRGNSKITHDPGHRKSASVDVPALQKSKYEPATTPQQDTIHRSDGAILMTAAPMGPDGPDRRYLTTINQNPRTRQDGLYVDANGDQTGREKLVDAIATECGLYVSRSEHRKSISVDVTTSFQRRNDTITFTFPGDSNQEVISGRKTTTVVDAKRIETNQVFPAEQRRLDAGLRVSPMAFDTRQENRKSIGADRKPEWGNVSPNQRNTIPPENRRSDYFEEHRRSPMNLEGKRIEDVRRSPMPFVPIRETSSDRGGQKSPSFVSQNFEKTRQELAIWAEQRQRQEHERSIMQGPIFTTSPRSRNPSEERRDIRAIHPPDDRKDSRMSQSAFQPIPNISQSTIMEQRRHLRHVSADLTKHMELTRKDFDEQPITGSVVNLGSVASTVSSQRASPNLCHQYPALSEAKLDTKTVLTVVTDFGENLTNTSKPIDQVDHIIHSHRKSHNISSNLLTHSKSQTENLQNTLDGQGEKTDSLQAQQQQQQQQLQNQQSLDLISEKLSQFERQQSDLQAKLQCLQNQNQILDKVAQFQHQQSDLQVRLQSLQNQSQLNDKTHKMSADFAQLPITADTHQIQASPLPNHQEQTSDKTCTAHGLHQTLLTTSYPQNASFQACQSSVCEKLTPRVQHDASDPNSIQIPNMSQMPLPCLPQFDRADTSRTSFSQFHRLQCQIEGHEGASAASAGLPASSFTGTLKKIPPEKPPRTSLIVQSPEAESNRSQPAIGLKQTPKARVKAKNPRMDDHEIQSTVESILGPGAKVVDCEKKSCVRKEEVLLINGVPIPLEEPDGVAMREAMITGQVPPCDLLNQILVKAGILRAPVRLETSLSVKSSIVTKEDVTVARGGKVVDERSRETKENNYYASSTSEIWEPVGIVHRPRNIKPFDSSDDSRPNSNASSDQGYTSTNTSSNHVLRERGGASTAGCPICEDNDPECTRRCLGGLTGLSGDKIAGVRTTTSAPTIFGTVASDLNPKDGNSRKSLPQTPAGGIGGKAGASGTGSAAGMVNGAGADHENIRDGAGIDTELALVYRDGNLVSGSLEALVQHMVPTEEYYPDRAYLFAFLLSARLFIKPHELLGEVCALCEHQQNLNGEGGKERLHRFVPRLVQLLAEWTETFPYDFRDERVMGHVRSITQKVAAVDAAARQEVSALLQNLLLRLTALERYEEGLARLATEAATEQLTQVDITELCPSATVLAQQLTHVELERLSYIGPEEFVQAFAKESPHLETSFKDMKKTRNLESYVQWFNRLSYFVATEVCKHAKKKQRVRVVEYWIETARECFNIGNFNSLMAIIAGLNMSPISRLKKTWSKVQSAKFSILEHQMDPSSNFSSYRSTLKAAMWRSAGATDERQRIVVPFFSLLVKDLYFLNEGCSNKLPNGHINFEKFWQLAKQVTEFIAWKQVACPFEKNPRVIAFLQASPVLTENTLALASFECEPPDNNPEKERYKALKSEMNAQ</sequence>
<feature type="domain" description="N-terminal Ras-GEF" evidence="5">
    <location>
        <begin position="1361"/>
        <end position="1490"/>
    </location>
</feature>
<feature type="region of interest" description="Disordered" evidence="3">
    <location>
        <begin position="1024"/>
        <end position="1054"/>
    </location>
</feature>
<feature type="region of interest" description="Disordered" evidence="3">
    <location>
        <begin position="1"/>
        <end position="149"/>
    </location>
</feature>
<dbReference type="GeneID" id="106746166"/>
<feature type="region of interest" description="Disordered" evidence="3">
    <location>
        <begin position="1211"/>
        <end position="1257"/>
    </location>
</feature>
<keyword evidence="6" id="KW-1185">Reference proteome</keyword>
<dbReference type="SMART" id="SM00229">
    <property type="entry name" value="RasGEFN"/>
    <property type="match status" value="1"/>
</dbReference>
<dbReference type="PROSITE" id="PS50212">
    <property type="entry name" value="RASGEF_NTER"/>
    <property type="match status" value="1"/>
</dbReference>
<name>A0A6P3XHG4_DINQU</name>
<feature type="compositionally biased region" description="Basic and acidic residues" evidence="3">
    <location>
        <begin position="638"/>
        <end position="659"/>
    </location>
</feature>
<feature type="compositionally biased region" description="Polar residues" evidence="3">
    <location>
        <begin position="1223"/>
        <end position="1242"/>
    </location>
</feature>
<evidence type="ECO:0000313" key="7">
    <source>
        <dbReference type="RefSeq" id="XP_014477906.1"/>
    </source>
</evidence>
<evidence type="ECO:0000259" key="5">
    <source>
        <dbReference type="PROSITE" id="PS50212"/>
    </source>
</evidence>
<dbReference type="InterPro" id="IPR000651">
    <property type="entry name" value="Ras-like_Gua-exchang_fac_N"/>
</dbReference>
<protein>
    <submittedName>
        <fullName evidence="7">Uncharacterized protein LOC106746166</fullName>
    </submittedName>
</protein>
<feature type="region of interest" description="Disordered" evidence="3">
    <location>
        <begin position="1295"/>
        <end position="1326"/>
    </location>
</feature>
<evidence type="ECO:0000313" key="6">
    <source>
        <dbReference type="Proteomes" id="UP000515204"/>
    </source>
</evidence>
<dbReference type="Gene3D" id="1.20.870.10">
    <property type="entry name" value="Son of sevenless (SoS) protein Chain: S domain 1"/>
    <property type="match status" value="1"/>
</dbReference>
<dbReference type="GO" id="GO:0005085">
    <property type="term" value="F:guanyl-nucleotide exchange factor activity"/>
    <property type="evidence" value="ECO:0007669"/>
    <property type="project" value="UniProtKB-KW"/>
</dbReference>
<dbReference type="InterPro" id="IPR036964">
    <property type="entry name" value="RASGEF_cat_dom_sf"/>
</dbReference>
<feature type="compositionally biased region" description="Low complexity" evidence="3">
    <location>
        <begin position="89"/>
        <end position="98"/>
    </location>
</feature>
<dbReference type="SMART" id="SM00147">
    <property type="entry name" value="RasGEF"/>
    <property type="match status" value="1"/>
</dbReference>
<feature type="domain" description="Ras-GEF" evidence="4">
    <location>
        <begin position="1522"/>
        <end position="1768"/>
    </location>
</feature>
<dbReference type="CDD" id="cd00155">
    <property type="entry name" value="RasGEF"/>
    <property type="match status" value="1"/>
</dbReference>
<dbReference type="InterPro" id="IPR001895">
    <property type="entry name" value="RASGEF_cat_dom"/>
</dbReference>
<accession>A0A6P3XHG4</accession>
<dbReference type="GO" id="GO:0005886">
    <property type="term" value="C:plasma membrane"/>
    <property type="evidence" value="ECO:0007669"/>
    <property type="project" value="TreeGrafter"/>
</dbReference>
<organism evidence="6 7">
    <name type="scientific">Dinoponera quadriceps</name>
    <name type="common">South American ant</name>
    <dbReference type="NCBI Taxonomy" id="609295"/>
    <lineage>
        <taxon>Eukaryota</taxon>
        <taxon>Metazoa</taxon>
        <taxon>Ecdysozoa</taxon>
        <taxon>Arthropoda</taxon>
        <taxon>Hexapoda</taxon>
        <taxon>Insecta</taxon>
        <taxon>Pterygota</taxon>
        <taxon>Neoptera</taxon>
        <taxon>Endopterygota</taxon>
        <taxon>Hymenoptera</taxon>
        <taxon>Apocrita</taxon>
        <taxon>Aculeata</taxon>
        <taxon>Formicoidea</taxon>
        <taxon>Formicidae</taxon>
        <taxon>Ponerinae</taxon>
        <taxon>Ponerini</taxon>
        <taxon>Dinoponera</taxon>
    </lineage>
</organism>
<feature type="region of interest" description="Disordered" evidence="3">
    <location>
        <begin position="324"/>
        <end position="355"/>
    </location>
</feature>
<dbReference type="OrthoDB" id="20825at2759"/>
<dbReference type="RefSeq" id="XP_014477906.1">
    <property type="nucleotide sequence ID" value="XM_014622420.1"/>
</dbReference>
<feature type="compositionally biased region" description="Basic and acidic residues" evidence="3">
    <location>
        <begin position="517"/>
        <end position="531"/>
    </location>
</feature>
<reference evidence="7" key="1">
    <citation type="submission" date="2025-08" db="UniProtKB">
        <authorList>
            <consortium name="RefSeq"/>
        </authorList>
    </citation>
    <scope>IDENTIFICATION</scope>
</reference>
<dbReference type="PANTHER" id="PTHR23113:SF356">
    <property type="entry name" value="FI05912P-RELATED"/>
    <property type="match status" value="1"/>
</dbReference>
<proteinExistence type="predicted"/>
<dbReference type="PROSITE" id="PS50009">
    <property type="entry name" value="RASGEF_CAT"/>
    <property type="match status" value="1"/>
</dbReference>
<dbReference type="InterPro" id="IPR008937">
    <property type="entry name" value="Ras-like_GEF"/>
</dbReference>
<feature type="region of interest" description="Disordered" evidence="3">
    <location>
        <begin position="629"/>
        <end position="662"/>
    </location>
</feature>
<feature type="compositionally biased region" description="Low complexity" evidence="3">
    <location>
        <begin position="67"/>
        <end position="79"/>
    </location>
</feature>
<dbReference type="Pfam" id="PF00617">
    <property type="entry name" value="RasGEF"/>
    <property type="match status" value="1"/>
</dbReference>
<evidence type="ECO:0000256" key="2">
    <source>
        <dbReference type="PROSITE-ProRule" id="PRU00168"/>
    </source>
</evidence>
<feature type="region of interest" description="Disordered" evidence="3">
    <location>
        <begin position="794"/>
        <end position="818"/>
    </location>
</feature>
<feature type="compositionally biased region" description="Polar residues" evidence="3">
    <location>
        <begin position="9"/>
        <end position="19"/>
    </location>
</feature>
<feature type="compositionally biased region" description="Low complexity" evidence="3">
    <location>
        <begin position="20"/>
        <end position="31"/>
    </location>
</feature>
<gene>
    <name evidence="7" type="primary">LOC106746166</name>
</gene>
<feature type="compositionally biased region" description="Low complexity" evidence="3">
    <location>
        <begin position="133"/>
        <end position="149"/>
    </location>
</feature>
<dbReference type="GO" id="GO:0007265">
    <property type="term" value="P:Ras protein signal transduction"/>
    <property type="evidence" value="ECO:0007669"/>
    <property type="project" value="TreeGrafter"/>
</dbReference>
<dbReference type="PROSITE" id="PS00720">
    <property type="entry name" value="RASGEF"/>
    <property type="match status" value="1"/>
</dbReference>
<evidence type="ECO:0000256" key="1">
    <source>
        <dbReference type="ARBA" id="ARBA00022658"/>
    </source>
</evidence>
<dbReference type="Gene3D" id="1.10.840.10">
    <property type="entry name" value="Ras guanine-nucleotide exchange factors catalytic domain"/>
    <property type="match status" value="1"/>
</dbReference>
<dbReference type="PANTHER" id="PTHR23113">
    <property type="entry name" value="GUANINE NUCLEOTIDE EXCHANGE FACTOR"/>
    <property type="match status" value="1"/>
</dbReference>
<evidence type="ECO:0000259" key="4">
    <source>
        <dbReference type="PROSITE" id="PS50009"/>
    </source>
</evidence>
<dbReference type="CDD" id="cd06224">
    <property type="entry name" value="REM"/>
    <property type="match status" value="1"/>
</dbReference>
<dbReference type="Proteomes" id="UP000515204">
    <property type="component" value="Unplaced"/>
</dbReference>
<dbReference type="InterPro" id="IPR023578">
    <property type="entry name" value="Ras_GEF_dom_sf"/>
</dbReference>
<dbReference type="SUPFAM" id="SSF48366">
    <property type="entry name" value="Ras GEF"/>
    <property type="match status" value="1"/>
</dbReference>
<dbReference type="Pfam" id="PF00618">
    <property type="entry name" value="RasGEF_N"/>
    <property type="match status" value="1"/>
</dbReference>
<dbReference type="KEGG" id="dqu:106746166"/>
<feature type="region of interest" description="Disordered" evidence="3">
    <location>
        <begin position="517"/>
        <end position="547"/>
    </location>
</feature>
<feature type="compositionally biased region" description="Polar residues" evidence="3">
    <location>
        <begin position="1039"/>
        <end position="1052"/>
    </location>
</feature>
<feature type="compositionally biased region" description="Basic and acidic residues" evidence="3">
    <location>
        <begin position="52"/>
        <end position="65"/>
    </location>
</feature>
<keyword evidence="1 2" id="KW-0344">Guanine-nucleotide releasing factor</keyword>
<evidence type="ECO:0000256" key="3">
    <source>
        <dbReference type="SAM" id="MobiDB-lite"/>
    </source>
</evidence>
<feature type="region of interest" description="Disordered" evidence="3">
    <location>
        <begin position="579"/>
        <end position="598"/>
    </location>
</feature>